<name>A0A932GS21_UNCTE</name>
<protein>
    <submittedName>
        <fullName evidence="1">Uncharacterized protein</fullName>
    </submittedName>
</protein>
<reference evidence="1" key="1">
    <citation type="submission" date="2020-07" db="EMBL/GenBank/DDBJ databases">
        <title>Huge and variable diversity of episymbiotic CPR bacteria and DPANN archaea in groundwater ecosystems.</title>
        <authorList>
            <person name="He C.Y."/>
            <person name="Keren R."/>
            <person name="Whittaker M."/>
            <person name="Farag I.F."/>
            <person name="Doudna J."/>
            <person name="Cate J.H.D."/>
            <person name="Banfield J.F."/>
        </authorList>
    </citation>
    <scope>NUCLEOTIDE SEQUENCE</scope>
    <source>
        <strain evidence="1">NC_groundwater_717_Ag_S-0.2um_59_8</strain>
    </source>
</reference>
<comment type="caution">
    <text evidence="1">The sequence shown here is derived from an EMBL/GenBank/DDBJ whole genome shotgun (WGS) entry which is preliminary data.</text>
</comment>
<evidence type="ECO:0000313" key="1">
    <source>
        <dbReference type="EMBL" id="MBI3016111.1"/>
    </source>
</evidence>
<accession>A0A932GS21</accession>
<evidence type="ECO:0000313" key="2">
    <source>
        <dbReference type="Proteomes" id="UP000741360"/>
    </source>
</evidence>
<dbReference type="EMBL" id="JACPSX010000264">
    <property type="protein sequence ID" value="MBI3016111.1"/>
    <property type="molecule type" value="Genomic_DNA"/>
</dbReference>
<proteinExistence type="predicted"/>
<sequence length="153" mass="16913">MSTLLLTGVVVDASNERELEALRVDIHCGSSHVATAITSARGEFVQKIEIPQGLPSGRPTSQLTFHVFRGDEALDVAEQSWRSSGRGRLSARLALDLQPDREESTVNRLSIGSYAELLKHEQEILRRIRAVPNGGNLFLIHPFLLFEDIGVEL</sequence>
<dbReference type="Proteomes" id="UP000741360">
    <property type="component" value="Unassembled WGS sequence"/>
</dbReference>
<dbReference type="AlphaFoldDB" id="A0A932GS21"/>
<gene>
    <name evidence="1" type="ORF">HYY65_13860</name>
</gene>
<organism evidence="1 2">
    <name type="scientific">Tectimicrobiota bacterium</name>
    <dbReference type="NCBI Taxonomy" id="2528274"/>
    <lineage>
        <taxon>Bacteria</taxon>
        <taxon>Pseudomonadati</taxon>
        <taxon>Nitrospinota/Tectimicrobiota group</taxon>
        <taxon>Candidatus Tectimicrobiota</taxon>
    </lineage>
</organism>